<dbReference type="PANTHER" id="PTHR23267">
    <property type="entry name" value="IMMUNOGLOBULIN LIGHT CHAIN"/>
    <property type="match status" value="1"/>
</dbReference>
<evidence type="ECO:0000256" key="2">
    <source>
        <dbReference type="ARBA" id="ARBA00023157"/>
    </source>
</evidence>
<evidence type="ECO:0000313" key="6">
    <source>
        <dbReference type="Ensembl" id="ENSPTRP00000082804.1"/>
    </source>
</evidence>
<reference evidence="6 7" key="2">
    <citation type="journal article" date="2005" name="Nature">
        <title>Initial sequence of the chimpanzee genome and comparison with the human genome.</title>
        <authorList>
            <consortium name="Chimpanzee sequencing and analysis consortium"/>
        </authorList>
    </citation>
    <scope>NUCLEOTIDE SEQUENCE [LARGE SCALE GENOMIC DNA]</scope>
</reference>
<reference evidence="6" key="4">
    <citation type="submission" date="2025-09" db="UniProtKB">
        <authorList>
            <consortium name="Ensembl"/>
        </authorList>
    </citation>
    <scope>IDENTIFICATION</scope>
</reference>
<name>A0A2I3T0N1_PANTR</name>
<dbReference type="OMA" id="GGKNMYW"/>
<dbReference type="SMART" id="SM00406">
    <property type="entry name" value="IGv"/>
    <property type="match status" value="1"/>
</dbReference>
<dbReference type="FunCoup" id="A0A2I3T0N1">
    <property type="interactions" value="178"/>
</dbReference>
<dbReference type="SMART" id="SM00409">
    <property type="entry name" value="IG"/>
    <property type="match status" value="1"/>
</dbReference>
<dbReference type="InterPro" id="IPR013106">
    <property type="entry name" value="Ig_V-set"/>
</dbReference>
<evidence type="ECO:0000313" key="7">
    <source>
        <dbReference type="Proteomes" id="UP000002277"/>
    </source>
</evidence>
<dbReference type="PROSITE" id="PS50835">
    <property type="entry name" value="IG_LIKE"/>
    <property type="match status" value="1"/>
</dbReference>
<keyword evidence="7" id="KW-1185">Reference proteome</keyword>
<dbReference type="InterPro" id="IPR050150">
    <property type="entry name" value="IgV_Light_Chain"/>
</dbReference>
<dbReference type="Pfam" id="PF07686">
    <property type="entry name" value="V-set"/>
    <property type="match status" value="1"/>
</dbReference>
<dbReference type="AlphaFoldDB" id="A0A2I3T0N1"/>
<dbReference type="EMBL" id="AACZ04060858">
    <property type="status" value="NOT_ANNOTATED_CDS"/>
    <property type="molecule type" value="Genomic_DNA"/>
</dbReference>
<dbReference type="InParanoid" id="A0A2I3T0N1"/>
<feature type="domain" description="Ig-like" evidence="5">
    <location>
        <begin position="28"/>
        <end position="139"/>
    </location>
</feature>
<dbReference type="GO" id="GO:0005576">
    <property type="term" value="C:extracellular region"/>
    <property type="evidence" value="ECO:0007669"/>
    <property type="project" value="UniProtKB-ARBA"/>
</dbReference>
<keyword evidence="2" id="KW-1015">Disulfide bond</keyword>
<dbReference type="Ensembl" id="ENSPTRT00000076842.1">
    <property type="protein sequence ID" value="ENSPTRP00000082804.1"/>
    <property type="gene ID" value="ENSPTRG00000051256.1"/>
</dbReference>
<dbReference type="FunFam" id="2.60.40.10:FF:000721">
    <property type="entry name" value="Immunoglobulin lambda variable 5-45"/>
    <property type="match status" value="1"/>
</dbReference>
<organism evidence="6 7">
    <name type="scientific">Pan troglodytes</name>
    <name type="common">Chimpanzee</name>
    <dbReference type="NCBI Taxonomy" id="9598"/>
    <lineage>
        <taxon>Eukaryota</taxon>
        <taxon>Metazoa</taxon>
        <taxon>Chordata</taxon>
        <taxon>Craniata</taxon>
        <taxon>Vertebrata</taxon>
        <taxon>Euteleostomi</taxon>
        <taxon>Mammalia</taxon>
        <taxon>Eutheria</taxon>
        <taxon>Euarchontoglires</taxon>
        <taxon>Primates</taxon>
        <taxon>Haplorrhini</taxon>
        <taxon>Catarrhini</taxon>
        <taxon>Hominidae</taxon>
        <taxon>Pan</taxon>
    </lineage>
</organism>
<sequence>MAQIPQQLRPDPAPHCAVSVSAGSLSRPVLTQPPSLSASPGATARLPCTLSSDLSVGGKNMFWYQQKPGSSPRLFLYHYSDSDKQLGPGVPSRVSGSKETSSNTAFLLISGLQPEDEADYYCQVYESSANHSETDEEVGQKPRF</sequence>
<dbReference type="SUPFAM" id="SSF48726">
    <property type="entry name" value="Immunoglobulin"/>
    <property type="match status" value="1"/>
</dbReference>
<proteinExistence type="predicted"/>
<feature type="region of interest" description="Disordered" evidence="4">
    <location>
        <begin position="24"/>
        <end position="43"/>
    </location>
</feature>
<dbReference type="InterPro" id="IPR007110">
    <property type="entry name" value="Ig-like_dom"/>
</dbReference>
<dbReference type="InterPro" id="IPR003599">
    <property type="entry name" value="Ig_sub"/>
</dbReference>
<evidence type="ECO:0000256" key="1">
    <source>
        <dbReference type="ARBA" id="ARBA00022729"/>
    </source>
</evidence>
<dbReference type="GO" id="GO:0019814">
    <property type="term" value="C:immunoglobulin complex"/>
    <property type="evidence" value="ECO:0000318"/>
    <property type="project" value="GO_Central"/>
</dbReference>
<dbReference type="GeneTree" id="ENSGT00940000161517"/>
<dbReference type="Proteomes" id="UP000002277">
    <property type="component" value="Chromosome 22"/>
</dbReference>
<dbReference type="GO" id="GO:0006955">
    <property type="term" value="P:immune response"/>
    <property type="evidence" value="ECO:0000318"/>
    <property type="project" value="GO_Central"/>
</dbReference>
<reference evidence="6" key="3">
    <citation type="submission" date="2025-08" db="UniProtKB">
        <authorList>
            <consortium name="Ensembl"/>
        </authorList>
    </citation>
    <scope>IDENTIFICATION</scope>
</reference>
<accession>A0A2I3T0N1</accession>
<dbReference type="Bgee" id="ENSPTRG00000051256">
    <property type="expression patterns" value="Expressed in dorsolateral prefrontal cortex and 5 other cell types or tissues"/>
</dbReference>
<evidence type="ECO:0000259" key="5">
    <source>
        <dbReference type="PROSITE" id="PS50835"/>
    </source>
</evidence>
<protein>
    <recommendedName>
        <fullName evidence="5">Ig-like domain-containing protein</fullName>
    </recommendedName>
</protein>
<dbReference type="Gene3D" id="2.60.40.10">
    <property type="entry name" value="Immunoglobulins"/>
    <property type="match status" value="1"/>
</dbReference>
<dbReference type="InterPro" id="IPR013783">
    <property type="entry name" value="Ig-like_fold"/>
</dbReference>
<keyword evidence="1" id="KW-0732">Signal</keyword>
<dbReference type="InterPro" id="IPR036179">
    <property type="entry name" value="Ig-like_dom_sf"/>
</dbReference>
<reference evidence="6 7" key="1">
    <citation type="journal article" date="2004" name="Nature">
        <title>DNA sequence and comparative analysis of chimpanzee chromosome 22.</title>
        <authorList>
            <person name="Watanabe H."/>
            <person name="Fujiyama A."/>
            <person name="Hattori M."/>
            <person name="Taylor T.D."/>
            <person name="Toyoda A."/>
            <person name="Kuroki Y."/>
            <person name="Noguchi H."/>
            <person name="BenKahla A."/>
            <person name="Lehrach H."/>
            <person name="Sudbrak R."/>
            <person name="Kube M."/>
            <person name="Taenzer S."/>
            <person name="Galgoczy P."/>
            <person name="Platzer M."/>
            <person name="Scharfe M."/>
            <person name="Nordsiek G."/>
            <person name="Bloecker H."/>
            <person name="Hellmann I."/>
            <person name="Khaitovich P."/>
            <person name="Paabo S."/>
            <person name="Reinhardt R."/>
            <person name="Zheng H.-J."/>
            <person name="Zhang X.-L."/>
            <person name="Zhu G.-F."/>
            <person name="Wang B.-F."/>
            <person name="Fu G."/>
            <person name="Ren S.-X."/>
            <person name="Zhao G.-P."/>
            <person name="Chen Z."/>
            <person name="Lee Y.-S."/>
            <person name="Cheong J.-E."/>
            <person name="Choi S.-H."/>
            <person name="Wu K.-M."/>
            <person name="Liu T.-T."/>
            <person name="Hsiao K.-J."/>
            <person name="Tsai S.-F."/>
            <person name="Kim C.-G."/>
            <person name="Oota S."/>
            <person name="Kitano T."/>
            <person name="Kohara Y."/>
            <person name="Saitou N."/>
            <person name="Park H.-S."/>
            <person name="Wang S.-Y."/>
            <person name="Yaspo M.-L."/>
            <person name="Sakaki Y."/>
        </authorList>
    </citation>
    <scope>NUCLEOTIDE SEQUENCE [LARGE SCALE GENOMIC DNA]</scope>
</reference>
<keyword evidence="3" id="KW-0393">Immunoglobulin domain</keyword>
<evidence type="ECO:0000256" key="4">
    <source>
        <dbReference type="SAM" id="MobiDB-lite"/>
    </source>
</evidence>
<evidence type="ECO:0000256" key="3">
    <source>
        <dbReference type="ARBA" id="ARBA00023319"/>
    </source>
</evidence>